<dbReference type="InterPro" id="IPR036873">
    <property type="entry name" value="Rhodanese-like_dom_sf"/>
</dbReference>
<dbReference type="EMBL" id="UINC01202500">
    <property type="protein sequence ID" value="SVE22332.1"/>
    <property type="molecule type" value="Genomic_DNA"/>
</dbReference>
<dbReference type="InterPro" id="IPR050229">
    <property type="entry name" value="GlpE_sulfurtransferase"/>
</dbReference>
<dbReference type="PANTHER" id="PTHR43031:SF16">
    <property type="entry name" value="OXIDOREDUCTASE"/>
    <property type="match status" value="1"/>
</dbReference>
<accession>A0A383BQZ0</accession>
<dbReference type="SMART" id="SM00450">
    <property type="entry name" value="RHOD"/>
    <property type="match status" value="1"/>
</dbReference>
<dbReference type="SUPFAM" id="SSF52821">
    <property type="entry name" value="Rhodanese/Cell cycle control phosphatase"/>
    <property type="match status" value="1"/>
</dbReference>
<reference evidence="2" key="1">
    <citation type="submission" date="2018-05" db="EMBL/GenBank/DDBJ databases">
        <authorList>
            <person name="Lanie J.A."/>
            <person name="Ng W.-L."/>
            <person name="Kazmierczak K.M."/>
            <person name="Andrzejewski T.M."/>
            <person name="Davidsen T.M."/>
            <person name="Wayne K.J."/>
            <person name="Tettelin H."/>
            <person name="Glass J.I."/>
            <person name="Rusch D."/>
            <person name="Podicherti R."/>
            <person name="Tsui H.-C.T."/>
            <person name="Winkler M.E."/>
        </authorList>
    </citation>
    <scope>NUCLEOTIDE SEQUENCE</scope>
</reference>
<feature type="domain" description="Rhodanese" evidence="1">
    <location>
        <begin position="23"/>
        <end position="113"/>
    </location>
</feature>
<dbReference type="CDD" id="cd00158">
    <property type="entry name" value="RHOD"/>
    <property type="match status" value="1"/>
</dbReference>
<proteinExistence type="predicted"/>
<evidence type="ECO:0000313" key="2">
    <source>
        <dbReference type="EMBL" id="SVE22332.1"/>
    </source>
</evidence>
<name>A0A383BQZ0_9ZZZZ</name>
<evidence type="ECO:0000259" key="1">
    <source>
        <dbReference type="PROSITE" id="PS50206"/>
    </source>
</evidence>
<dbReference type="Pfam" id="PF00581">
    <property type="entry name" value="Rhodanese"/>
    <property type="match status" value="1"/>
</dbReference>
<protein>
    <recommendedName>
        <fullName evidence="1">Rhodanese domain-containing protein</fullName>
    </recommendedName>
</protein>
<dbReference type="AlphaFoldDB" id="A0A383BQZ0"/>
<gene>
    <name evidence="2" type="ORF">METZ01_LOCUS475186</name>
</gene>
<organism evidence="2">
    <name type="scientific">marine metagenome</name>
    <dbReference type="NCBI Taxonomy" id="408172"/>
    <lineage>
        <taxon>unclassified sequences</taxon>
        <taxon>metagenomes</taxon>
        <taxon>ecological metagenomes</taxon>
    </lineage>
</organism>
<dbReference type="InterPro" id="IPR001763">
    <property type="entry name" value="Rhodanese-like_dom"/>
</dbReference>
<sequence length="117" mass="13116">MVKSNPGEPYSRISSREAYEMQKNEDATIIDVRNEDEYISGHVTNAIWVPVDEIIERFNELPKDKDLLFICAVGARSGLAAEYASSLGIDSKRLFNIEDGTPSWIKEGLPTSYDNDS</sequence>
<dbReference type="PANTHER" id="PTHR43031">
    <property type="entry name" value="FAD-DEPENDENT OXIDOREDUCTASE"/>
    <property type="match status" value="1"/>
</dbReference>
<dbReference type="PROSITE" id="PS50206">
    <property type="entry name" value="RHODANESE_3"/>
    <property type="match status" value="1"/>
</dbReference>
<dbReference type="Gene3D" id="3.40.250.10">
    <property type="entry name" value="Rhodanese-like domain"/>
    <property type="match status" value="1"/>
</dbReference>